<gene>
    <name evidence="2" type="ORF">ENS64_17040</name>
</gene>
<dbReference type="Gene3D" id="3.40.50.720">
    <property type="entry name" value="NAD(P)-binding Rossmann-like Domain"/>
    <property type="match status" value="1"/>
</dbReference>
<dbReference type="SUPFAM" id="SSF51735">
    <property type="entry name" value="NAD(P)-binding Rossmann-fold domains"/>
    <property type="match status" value="1"/>
</dbReference>
<dbReference type="PANTHER" id="PTHR43245:SF13">
    <property type="entry name" value="UDP-D-APIOSE_UDP-D-XYLOSE SYNTHASE 2"/>
    <property type="match status" value="1"/>
</dbReference>
<evidence type="ECO:0000259" key="1">
    <source>
        <dbReference type="Pfam" id="PF01370"/>
    </source>
</evidence>
<dbReference type="PANTHER" id="PTHR43245">
    <property type="entry name" value="BIFUNCTIONAL POLYMYXIN RESISTANCE PROTEIN ARNA"/>
    <property type="match status" value="1"/>
</dbReference>
<dbReference type="InterPro" id="IPR001509">
    <property type="entry name" value="Epimerase_deHydtase"/>
</dbReference>
<proteinExistence type="predicted"/>
<evidence type="ECO:0000313" key="2">
    <source>
        <dbReference type="EMBL" id="HGT40953.1"/>
    </source>
</evidence>
<dbReference type="Pfam" id="PF01370">
    <property type="entry name" value="Epimerase"/>
    <property type="match status" value="1"/>
</dbReference>
<dbReference type="InterPro" id="IPR050177">
    <property type="entry name" value="Lipid_A_modif_metabolic_enz"/>
</dbReference>
<reference evidence="2" key="1">
    <citation type="journal article" date="2020" name="mSystems">
        <title>Genome- and Community-Level Interaction Insights into Carbon Utilization and Element Cycling Functions of Hydrothermarchaeota in Hydrothermal Sediment.</title>
        <authorList>
            <person name="Zhou Z."/>
            <person name="Liu Y."/>
            <person name="Xu W."/>
            <person name="Pan J."/>
            <person name="Luo Z.H."/>
            <person name="Li M."/>
        </authorList>
    </citation>
    <scope>NUCLEOTIDE SEQUENCE [LARGE SCALE GENOMIC DNA]</scope>
    <source>
        <strain evidence="2">SpSt-508</strain>
    </source>
</reference>
<dbReference type="InterPro" id="IPR036291">
    <property type="entry name" value="NAD(P)-bd_dom_sf"/>
</dbReference>
<accession>A0A7C4LN29</accession>
<protein>
    <submittedName>
        <fullName evidence="2">NAD(P)-dependent oxidoreductase</fullName>
    </submittedName>
</protein>
<dbReference type="EMBL" id="DSVQ01000019">
    <property type="protein sequence ID" value="HGT40953.1"/>
    <property type="molecule type" value="Genomic_DNA"/>
</dbReference>
<name>A0A7C4LN29_9PLAN</name>
<dbReference type="AlphaFoldDB" id="A0A7C4LN29"/>
<sequence length="339" mass="37219">MFQSEDELEEALSTPTPEVVETLFRRDGDLLVLGVAGKMGPSLARMARRAFDLAGQPHRRVIGVARFSAGTERTLQAQGIETLRADLLHDPDLARLPDTPLVLFLAGRKFGSTGDEPTTWAQNVLVPALVARRFRHSRIVALSTGNVYGLTSVEGRGAVETDPPEPVGEYAQSCLGRERMFQHASAAYGTAVALIRLNYACDLRYGVLVDIAQQILAGQPVDVGMSAFNTIWQGDANAMILRAFDHAASPAWYVNVTGPETLFVREVAAEMARRFGRPVHFTGTEAPTALLSNTDRARELWGPPRVSAETLITWVVDWLQRGGRTLRKPTHFSVRDGRF</sequence>
<feature type="domain" description="NAD-dependent epimerase/dehydratase" evidence="1">
    <location>
        <begin position="31"/>
        <end position="197"/>
    </location>
</feature>
<organism evidence="2">
    <name type="scientific">Schlesneria paludicola</name>
    <dbReference type="NCBI Taxonomy" id="360056"/>
    <lineage>
        <taxon>Bacteria</taxon>
        <taxon>Pseudomonadati</taxon>
        <taxon>Planctomycetota</taxon>
        <taxon>Planctomycetia</taxon>
        <taxon>Planctomycetales</taxon>
        <taxon>Planctomycetaceae</taxon>
        <taxon>Schlesneria</taxon>
    </lineage>
</organism>
<comment type="caution">
    <text evidence="2">The sequence shown here is derived from an EMBL/GenBank/DDBJ whole genome shotgun (WGS) entry which is preliminary data.</text>
</comment>